<organism evidence="1">
    <name type="scientific">Manihot esculenta</name>
    <name type="common">Cassava</name>
    <name type="synonym">Jatropha manihot</name>
    <dbReference type="NCBI Taxonomy" id="3983"/>
    <lineage>
        <taxon>Eukaryota</taxon>
        <taxon>Viridiplantae</taxon>
        <taxon>Streptophyta</taxon>
        <taxon>Embryophyta</taxon>
        <taxon>Tracheophyta</taxon>
        <taxon>Spermatophyta</taxon>
        <taxon>Magnoliopsida</taxon>
        <taxon>eudicotyledons</taxon>
        <taxon>Gunneridae</taxon>
        <taxon>Pentapetalae</taxon>
        <taxon>rosids</taxon>
        <taxon>fabids</taxon>
        <taxon>Malpighiales</taxon>
        <taxon>Euphorbiaceae</taxon>
        <taxon>Crotonoideae</taxon>
        <taxon>Manihoteae</taxon>
        <taxon>Manihot</taxon>
    </lineage>
</organism>
<dbReference type="EMBL" id="CM004387">
    <property type="protein sequence ID" value="OAY61827.1"/>
    <property type="molecule type" value="Genomic_DNA"/>
</dbReference>
<dbReference type="AlphaFoldDB" id="A0A2C9WPH0"/>
<name>A0A2C9WPH0_MANES</name>
<sequence>MFGDLLLSYSPCCLDSLHTFACTLDKTALLTSLISEGHAFKVGSLLN</sequence>
<reference evidence="1" key="1">
    <citation type="submission" date="2016-02" db="EMBL/GenBank/DDBJ databases">
        <title>WGS assembly of Manihot esculenta.</title>
        <authorList>
            <person name="Bredeson J.V."/>
            <person name="Prochnik S.E."/>
            <person name="Lyons J.B."/>
            <person name="Schmutz J."/>
            <person name="Grimwood J."/>
            <person name="Vrebalov J."/>
            <person name="Bart R.S."/>
            <person name="Amuge T."/>
            <person name="Ferguson M.E."/>
            <person name="Green R."/>
            <person name="Putnam N."/>
            <person name="Stites J."/>
            <person name="Rounsley S."/>
            <person name="Rokhsar D.S."/>
        </authorList>
    </citation>
    <scope>NUCLEOTIDE SEQUENCE [LARGE SCALE GENOMIC DNA]</scope>
    <source>
        <tissue evidence="1">Leaf</tissue>
    </source>
</reference>
<protein>
    <submittedName>
        <fullName evidence="1">Uncharacterized protein</fullName>
    </submittedName>
</protein>
<proteinExistence type="predicted"/>
<gene>
    <name evidence="1" type="ORF">MANES_01G219400</name>
</gene>
<accession>A0A2C9WPH0</accession>
<evidence type="ECO:0000313" key="1">
    <source>
        <dbReference type="EMBL" id="OAY61827.1"/>
    </source>
</evidence>